<dbReference type="AlphaFoldDB" id="A0A9P4K548"/>
<feature type="region of interest" description="Disordered" evidence="13">
    <location>
        <begin position="451"/>
        <end position="474"/>
    </location>
</feature>
<dbReference type="PANTHER" id="PTHR23240:SF8">
    <property type="entry name" value="PROTEIN ARTEMIS"/>
    <property type="match status" value="1"/>
</dbReference>
<protein>
    <recommendedName>
        <fullName evidence="11">Protein artemis</fullName>
    </recommendedName>
    <alternativeName>
        <fullName evidence="12">DNA cross-link repair 1C protein</fullName>
    </alternativeName>
</protein>
<dbReference type="Pfam" id="PF07522">
    <property type="entry name" value="DRMBL"/>
    <property type="match status" value="1"/>
</dbReference>
<feature type="compositionally biased region" description="Polar residues" evidence="13">
    <location>
        <begin position="549"/>
        <end position="566"/>
    </location>
</feature>
<comment type="similarity">
    <text evidence="2">Belongs to the DNA repair metallo-beta-lactamase (DRMBL) family.</text>
</comment>
<dbReference type="EMBL" id="ML986665">
    <property type="protein sequence ID" value="KAF2261108.1"/>
    <property type="molecule type" value="Genomic_DNA"/>
</dbReference>
<evidence type="ECO:0000256" key="9">
    <source>
        <dbReference type="ARBA" id="ARBA00023204"/>
    </source>
</evidence>
<dbReference type="GO" id="GO:0005634">
    <property type="term" value="C:nucleus"/>
    <property type="evidence" value="ECO:0007669"/>
    <property type="project" value="UniProtKB-SubCell"/>
</dbReference>
<dbReference type="GO" id="GO:0036297">
    <property type="term" value="P:interstrand cross-link repair"/>
    <property type="evidence" value="ECO:0007669"/>
    <property type="project" value="TreeGrafter"/>
</dbReference>
<dbReference type="SUPFAM" id="SSF56281">
    <property type="entry name" value="Metallo-hydrolase/oxidoreductase"/>
    <property type="match status" value="1"/>
</dbReference>
<keyword evidence="8" id="KW-0233">DNA recombination</keyword>
<comment type="caution">
    <text evidence="16">The sequence shown here is derived from an EMBL/GenBank/DDBJ whole genome shotgun (WGS) entry which is preliminary data.</text>
</comment>
<feature type="region of interest" description="Disordered" evidence="13">
    <location>
        <begin position="549"/>
        <end position="591"/>
    </location>
</feature>
<gene>
    <name evidence="16" type="ORF">CC78DRAFT_619695</name>
</gene>
<dbReference type="GO" id="GO:0000723">
    <property type="term" value="P:telomere maintenance"/>
    <property type="evidence" value="ECO:0007669"/>
    <property type="project" value="TreeGrafter"/>
</dbReference>
<dbReference type="Pfam" id="PF12706">
    <property type="entry name" value="Lactamase_B_2"/>
    <property type="match status" value="1"/>
</dbReference>
<dbReference type="GO" id="GO:0004519">
    <property type="term" value="F:endonuclease activity"/>
    <property type="evidence" value="ECO:0007669"/>
    <property type="project" value="UniProtKB-KW"/>
</dbReference>
<keyword evidence="17" id="KW-1185">Reference proteome</keyword>
<evidence type="ECO:0000256" key="2">
    <source>
        <dbReference type="ARBA" id="ARBA00010304"/>
    </source>
</evidence>
<dbReference type="InterPro" id="IPR011084">
    <property type="entry name" value="DRMBL"/>
</dbReference>
<evidence type="ECO:0000256" key="6">
    <source>
        <dbReference type="ARBA" id="ARBA00022801"/>
    </source>
</evidence>
<keyword evidence="4" id="KW-0255">Endonuclease</keyword>
<evidence type="ECO:0000256" key="4">
    <source>
        <dbReference type="ARBA" id="ARBA00022759"/>
    </source>
</evidence>
<evidence type="ECO:0000256" key="11">
    <source>
        <dbReference type="ARBA" id="ARBA00039759"/>
    </source>
</evidence>
<keyword evidence="3" id="KW-0540">Nuclease</keyword>
<evidence type="ECO:0000256" key="10">
    <source>
        <dbReference type="ARBA" id="ARBA00023242"/>
    </source>
</evidence>
<comment type="subcellular location">
    <subcellularLocation>
        <location evidence="1">Nucleus</location>
    </subcellularLocation>
</comment>
<feature type="compositionally biased region" description="Polar residues" evidence="13">
    <location>
        <begin position="458"/>
        <end position="467"/>
    </location>
</feature>
<evidence type="ECO:0000313" key="16">
    <source>
        <dbReference type="EMBL" id="KAF2261108.1"/>
    </source>
</evidence>
<evidence type="ECO:0000256" key="1">
    <source>
        <dbReference type="ARBA" id="ARBA00004123"/>
    </source>
</evidence>
<keyword evidence="7" id="KW-0269">Exonuclease</keyword>
<dbReference type="GO" id="GO:0003684">
    <property type="term" value="F:damaged DNA binding"/>
    <property type="evidence" value="ECO:0007669"/>
    <property type="project" value="TreeGrafter"/>
</dbReference>
<evidence type="ECO:0000259" key="14">
    <source>
        <dbReference type="Pfam" id="PF07522"/>
    </source>
</evidence>
<feature type="domain" description="DNA repair metallo-beta-lactamase" evidence="14">
    <location>
        <begin position="377"/>
        <end position="408"/>
    </location>
</feature>
<dbReference type="InterPro" id="IPR001279">
    <property type="entry name" value="Metallo-B-lactamas"/>
</dbReference>
<dbReference type="GO" id="GO:0006303">
    <property type="term" value="P:double-strand break repair via nonhomologous end joining"/>
    <property type="evidence" value="ECO:0007669"/>
    <property type="project" value="TreeGrafter"/>
</dbReference>
<sequence>MDGVRKGYKDHCSSPTLRPFPTACCCPEFPRIRIDYFRHHPPPCEPPLACFLSHVHSDHLTGLEALRSPFVYCSAATREILLRLEKYHYRANFARGILESRNVTYDRTMQRLAGPLPLDTPTVIELAPNNNIKVTLFEANHCIGAVMFLIEGHGNAVLYTGDIRAEAWWVNSLVQNPVLVPYTLGASRLDCVYLDTTSKSNPEDTIFYFYSWTFGYESVWIALSLFLQSLIHLDDYRYRLYESLSSHNNKSLGKSHLGFDIREAPILCGFQNGNYFQPGCLTHKVSGIRIHSYVVHIIPIVTRANRTDIAELGAGGGKGDLDQKEELETGDVADLGKLMELCARDINDDQINLNADMYGHSQDSDDSLSLKELVSLLTIRFPYSRHSSYSELCLLVDAFKPKDVYPCTVDEEEWTPSVSMRHLFGEFCSLDVFRHDSEMSEMYECRISREQEGKRGYNESQVETQESGAGVDLESPENRKRLRVAWESQTENELNSSAFITPVETPPRYRMEKVEITAILTSPAPARSQHLTTPKSVYNLPCASRNNTKEMTASEDTPQPPSSNAVSVPPLSTILPSSNPYQTPKSQSRLSNRDIAYKAALGFSLTWAEYRGLVSTRRSREEDEEEL</sequence>
<evidence type="ECO:0000256" key="13">
    <source>
        <dbReference type="SAM" id="MobiDB-lite"/>
    </source>
</evidence>
<proteinExistence type="inferred from homology"/>
<accession>A0A9P4K548</accession>
<evidence type="ECO:0000256" key="5">
    <source>
        <dbReference type="ARBA" id="ARBA00022763"/>
    </source>
</evidence>
<evidence type="ECO:0000256" key="8">
    <source>
        <dbReference type="ARBA" id="ARBA00023172"/>
    </source>
</evidence>
<dbReference type="PANTHER" id="PTHR23240">
    <property type="entry name" value="DNA CROSS-LINK REPAIR PROTEIN PSO2/SNM1-RELATED"/>
    <property type="match status" value="1"/>
</dbReference>
<evidence type="ECO:0000256" key="7">
    <source>
        <dbReference type="ARBA" id="ARBA00022839"/>
    </source>
</evidence>
<dbReference type="Proteomes" id="UP000800093">
    <property type="component" value="Unassembled WGS sequence"/>
</dbReference>
<evidence type="ECO:0000256" key="12">
    <source>
        <dbReference type="ARBA" id="ARBA00042677"/>
    </source>
</evidence>
<evidence type="ECO:0000256" key="3">
    <source>
        <dbReference type="ARBA" id="ARBA00022722"/>
    </source>
</evidence>
<dbReference type="InterPro" id="IPR036866">
    <property type="entry name" value="RibonucZ/Hydroxyglut_hydro"/>
</dbReference>
<dbReference type="GO" id="GO:0006310">
    <property type="term" value="P:DNA recombination"/>
    <property type="evidence" value="ECO:0007669"/>
    <property type="project" value="UniProtKB-KW"/>
</dbReference>
<evidence type="ECO:0000313" key="17">
    <source>
        <dbReference type="Proteomes" id="UP000800093"/>
    </source>
</evidence>
<dbReference type="GO" id="GO:0035312">
    <property type="term" value="F:5'-3' DNA exonuclease activity"/>
    <property type="evidence" value="ECO:0007669"/>
    <property type="project" value="TreeGrafter"/>
</dbReference>
<keyword evidence="10" id="KW-0539">Nucleus</keyword>
<keyword evidence="6" id="KW-0378">Hydrolase</keyword>
<dbReference type="OrthoDB" id="5561659at2759"/>
<feature type="domain" description="Metallo-beta-lactamase" evidence="15">
    <location>
        <begin position="40"/>
        <end position="165"/>
    </location>
</feature>
<organism evidence="16 17">
    <name type="scientific">Lojkania enalia</name>
    <dbReference type="NCBI Taxonomy" id="147567"/>
    <lineage>
        <taxon>Eukaryota</taxon>
        <taxon>Fungi</taxon>
        <taxon>Dikarya</taxon>
        <taxon>Ascomycota</taxon>
        <taxon>Pezizomycotina</taxon>
        <taxon>Dothideomycetes</taxon>
        <taxon>Pleosporomycetidae</taxon>
        <taxon>Pleosporales</taxon>
        <taxon>Pleosporales incertae sedis</taxon>
        <taxon>Lojkania</taxon>
    </lineage>
</organism>
<keyword evidence="5" id="KW-0227">DNA damage</keyword>
<feature type="compositionally biased region" description="Polar residues" evidence="13">
    <location>
        <begin position="574"/>
        <end position="590"/>
    </location>
</feature>
<name>A0A9P4K548_9PLEO</name>
<dbReference type="Gene3D" id="3.60.15.10">
    <property type="entry name" value="Ribonuclease Z/Hydroxyacylglutathione hydrolase-like"/>
    <property type="match status" value="2"/>
</dbReference>
<evidence type="ECO:0000259" key="15">
    <source>
        <dbReference type="Pfam" id="PF12706"/>
    </source>
</evidence>
<keyword evidence="9" id="KW-0234">DNA repair</keyword>
<reference evidence="17" key="1">
    <citation type="journal article" date="2020" name="Stud. Mycol.">
        <title>101 Dothideomycetes genomes: A test case for predicting lifestyles and emergence of pathogens.</title>
        <authorList>
            <person name="Haridas S."/>
            <person name="Albert R."/>
            <person name="Binder M."/>
            <person name="Bloem J."/>
            <person name="LaButti K."/>
            <person name="Salamov A."/>
            <person name="Andreopoulos B."/>
            <person name="Baker S."/>
            <person name="Barry K."/>
            <person name="Bills G."/>
            <person name="Bluhm B."/>
            <person name="Cannon C."/>
            <person name="Castanera R."/>
            <person name="Culley D."/>
            <person name="Daum C."/>
            <person name="Ezra D."/>
            <person name="Gonzalez J."/>
            <person name="Henrissat B."/>
            <person name="Kuo A."/>
            <person name="Liang C."/>
            <person name="Lipzen A."/>
            <person name="Lutzoni F."/>
            <person name="Magnuson J."/>
            <person name="Mondo S."/>
            <person name="Nolan M."/>
            <person name="Ohm R."/>
            <person name="Pangilinan J."/>
            <person name="Park H.-J."/>
            <person name="Ramirez L."/>
            <person name="Alfaro M."/>
            <person name="Sun H."/>
            <person name="Tritt A."/>
            <person name="Yoshinaga Y."/>
            <person name="Zwiers L.-H."/>
            <person name="Turgeon B."/>
            <person name="Goodwin S."/>
            <person name="Spatafora J."/>
            <person name="Crous P."/>
            <person name="Grigoriev I."/>
        </authorList>
    </citation>
    <scope>NUCLEOTIDE SEQUENCE [LARGE SCALE GENOMIC DNA]</scope>
    <source>
        <strain evidence="17">CBS 304.66</strain>
    </source>
</reference>